<evidence type="ECO:0000313" key="2">
    <source>
        <dbReference type="EMBL" id="MFB9258817.1"/>
    </source>
</evidence>
<dbReference type="EMBL" id="JBHMDY010000002">
    <property type="protein sequence ID" value="MFB9258817.1"/>
    <property type="molecule type" value="Genomic_DNA"/>
</dbReference>
<dbReference type="Pfam" id="PF00583">
    <property type="entry name" value="Acetyltransf_1"/>
    <property type="match status" value="1"/>
</dbReference>
<dbReference type="RefSeq" id="WP_182632885.1">
    <property type="nucleotide sequence ID" value="NZ_JAALDM010000207.1"/>
</dbReference>
<organism evidence="2 3">
    <name type="scientific">Dietzia aerolata</name>
    <dbReference type="NCBI Taxonomy" id="595984"/>
    <lineage>
        <taxon>Bacteria</taxon>
        <taxon>Bacillati</taxon>
        <taxon>Actinomycetota</taxon>
        <taxon>Actinomycetes</taxon>
        <taxon>Mycobacteriales</taxon>
        <taxon>Dietziaceae</taxon>
        <taxon>Dietzia</taxon>
    </lineage>
</organism>
<evidence type="ECO:0000259" key="1">
    <source>
        <dbReference type="PROSITE" id="PS51186"/>
    </source>
</evidence>
<dbReference type="Proteomes" id="UP001589700">
    <property type="component" value="Unassembled WGS sequence"/>
</dbReference>
<dbReference type="SUPFAM" id="SSF55729">
    <property type="entry name" value="Acyl-CoA N-acyltransferases (Nat)"/>
    <property type="match status" value="1"/>
</dbReference>
<comment type="caution">
    <text evidence="2">The sequence shown here is derived from an EMBL/GenBank/DDBJ whole genome shotgun (WGS) entry which is preliminary data.</text>
</comment>
<name>A0ABV5JN46_9ACTN</name>
<dbReference type="GO" id="GO:0016746">
    <property type="term" value="F:acyltransferase activity"/>
    <property type="evidence" value="ECO:0007669"/>
    <property type="project" value="UniProtKB-KW"/>
</dbReference>
<reference evidence="2 3" key="1">
    <citation type="submission" date="2024-09" db="EMBL/GenBank/DDBJ databases">
        <authorList>
            <person name="Sun Q."/>
            <person name="Mori K."/>
        </authorList>
    </citation>
    <scope>NUCLEOTIDE SEQUENCE [LARGE SCALE GENOMIC DNA]</scope>
    <source>
        <strain evidence="2 3">CCM 7659</strain>
    </source>
</reference>
<protein>
    <submittedName>
        <fullName evidence="2">GNAT family N-acetyltransferase</fullName>
        <ecNumber evidence="2">2.3.1.-</ecNumber>
    </submittedName>
</protein>
<keyword evidence="2" id="KW-0808">Transferase</keyword>
<keyword evidence="3" id="KW-1185">Reference proteome</keyword>
<dbReference type="EC" id="2.3.1.-" evidence="2"/>
<dbReference type="InterPro" id="IPR000182">
    <property type="entry name" value="GNAT_dom"/>
</dbReference>
<dbReference type="Gene3D" id="3.40.630.30">
    <property type="match status" value="1"/>
</dbReference>
<accession>A0ABV5JN46</accession>
<gene>
    <name evidence="2" type="ORF">ACFFVD_03280</name>
</gene>
<proteinExistence type="predicted"/>
<keyword evidence="2" id="KW-0012">Acyltransferase</keyword>
<dbReference type="CDD" id="cd04301">
    <property type="entry name" value="NAT_SF"/>
    <property type="match status" value="1"/>
</dbReference>
<dbReference type="InterPro" id="IPR016181">
    <property type="entry name" value="Acyl_CoA_acyltransferase"/>
</dbReference>
<evidence type="ECO:0000313" key="3">
    <source>
        <dbReference type="Proteomes" id="UP001589700"/>
    </source>
</evidence>
<feature type="domain" description="N-acetyltransferase" evidence="1">
    <location>
        <begin position="26"/>
        <end position="183"/>
    </location>
</feature>
<sequence>MTSVTYLQQTSADQLRPSAPADVTITRVFPAEPEFNARMYREVGADWNWVDRLDWSAGHWASYCSDPCISTLRATADGEAVGFAELRMSPCDPAESPSAADPSAPDGVDVEIVYFGILPAHTGRGLGGWFLSEVCRIAWNVPGCRRVWLHTDRADSPAAIPNYTARGFTEFHRADAGCATCTA</sequence>
<dbReference type="PROSITE" id="PS51186">
    <property type="entry name" value="GNAT"/>
    <property type="match status" value="1"/>
</dbReference>